<dbReference type="NCBIfam" id="NF002542">
    <property type="entry name" value="PRK02101.1-3"/>
    <property type="match status" value="1"/>
</dbReference>
<dbReference type="PANTHER" id="PTHR30283">
    <property type="entry name" value="PEROXIDE STRESS RESPONSE PROTEIN YAAA"/>
    <property type="match status" value="1"/>
</dbReference>
<dbReference type="AlphaFoldDB" id="A0A2S0N1P7"/>
<protein>
    <recommendedName>
        <fullName evidence="1">UPF0246 protein C6571_11625</fullName>
    </recommendedName>
</protein>
<dbReference type="PANTHER" id="PTHR30283:SF4">
    <property type="entry name" value="PEROXIDE STRESS RESISTANCE PROTEIN YAAA"/>
    <property type="match status" value="1"/>
</dbReference>
<reference evidence="2 3" key="1">
    <citation type="submission" date="2018-03" db="EMBL/GenBank/DDBJ databases">
        <title>Genome sequencing of Simplicispira sp.</title>
        <authorList>
            <person name="Kim S.-J."/>
            <person name="Heo J."/>
            <person name="Kwon S.-W."/>
        </authorList>
    </citation>
    <scope>NUCLEOTIDE SEQUENCE [LARGE SCALE GENOMIC DNA]</scope>
    <source>
        <strain evidence="2 3">SC1-8</strain>
    </source>
</reference>
<dbReference type="GO" id="GO:0033194">
    <property type="term" value="P:response to hydroperoxide"/>
    <property type="evidence" value="ECO:0007669"/>
    <property type="project" value="TreeGrafter"/>
</dbReference>
<dbReference type="RefSeq" id="WP_106446820.1">
    <property type="nucleotide sequence ID" value="NZ_CP027669.1"/>
</dbReference>
<evidence type="ECO:0000313" key="2">
    <source>
        <dbReference type="EMBL" id="AVO41843.1"/>
    </source>
</evidence>
<evidence type="ECO:0000313" key="3">
    <source>
        <dbReference type="Proteomes" id="UP000239326"/>
    </source>
</evidence>
<keyword evidence="3" id="KW-1185">Reference proteome</keyword>
<dbReference type="KEGG" id="simp:C6571_11625"/>
<dbReference type="EMBL" id="CP027669">
    <property type="protein sequence ID" value="AVO41843.1"/>
    <property type="molecule type" value="Genomic_DNA"/>
</dbReference>
<comment type="similarity">
    <text evidence="1">Belongs to the UPF0246 family.</text>
</comment>
<organism evidence="2 3">
    <name type="scientific">Simplicispira suum</name>
    <dbReference type="NCBI Taxonomy" id="2109915"/>
    <lineage>
        <taxon>Bacteria</taxon>
        <taxon>Pseudomonadati</taxon>
        <taxon>Pseudomonadota</taxon>
        <taxon>Betaproteobacteria</taxon>
        <taxon>Burkholderiales</taxon>
        <taxon>Comamonadaceae</taxon>
        <taxon>Simplicispira</taxon>
    </lineage>
</organism>
<evidence type="ECO:0000256" key="1">
    <source>
        <dbReference type="HAMAP-Rule" id="MF_00652"/>
    </source>
</evidence>
<accession>A0A2S0N1P7</accession>
<dbReference type="Pfam" id="PF03883">
    <property type="entry name" value="H2O2_YaaD"/>
    <property type="match status" value="1"/>
</dbReference>
<dbReference type="OrthoDB" id="9777133at2"/>
<name>A0A2S0N1P7_9BURK</name>
<gene>
    <name evidence="2" type="ORF">C6571_11625</name>
</gene>
<dbReference type="HAMAP" id="MF_00652">
    <property type="entry name" value="UPF0246"/>
    <property type="match status" value="1"/>
</dbReference>
<sequence length="259" mass="28584">MLILLSPAKSLDFETPLPPGLAHTLPAFPAQARELVGILRGFAPQELASLMHISDALAALNVARYANFRARPGEAHARQALLAFNGDAYDGLGAHSLDAQALAWAQDHLAILSGLYGVLRPLDRMQPYRLEMGTRLATPHGTNLYDFWGAQIARHLDKQLRKHPGEPLVVNLASQEYFKSVDRKALRARVAECVFEDWHAGAWKVIGFHAKRARGRMARFAILQRAQALEDLQGFDADGYAFAPAASSADRLVFRRRSA</sequence>
<dbReference type="GO" id="GO:0005829">
    <property type="term" value="C:cytosol"/>
    <property type="evidence" value="ECO:0007669"/>
    <property type="project" value="TreeGrafter"/>
</dbReference>
<dbReference type="Proteomes" id="UP000239326">
    <property type="component" value="Chromosome"/>
</dbReference>
<dbReference type="InterPro" id="IPR005583">
    <property type="entry name" value="YaaA"/>
</dbReference>
<proteinExistence type="inferred from homology"/>